<sequence length="195" mass="22727">MKQYYYIREGIIIAFGWKLDERYSLGESYEDSIRVYVPLSAEQVAFHKKYPNASALEVWNKKLEVIEVDTIEETRQKKLQELYEYNNGDEVNSFTFMGRKMWVSLQERIAFRQAVEAKIALGIESITLPIEGLMSTPLPCATVKTMLDRLEVYASDADTKIKYHESVIRGLKKEEEINKYNYKEGMPSPLNFDNL</sequence>
<name>A0A1T4KLH9_PORCN</name>
<accession>A0A1T4KLH9</accession>
<evidence type="ECO:0000313" key="2">
    <source>
        <dbReference type="Proteomes" id="UP000189956"/>
    </source>
</evidence>
<dbReference type="EMBL" id="FUWL01000005">
    <property type="protein sequence ID" value="SJZ43254.1"/>
    <property type="molecule type" value="Genomic_DNA"/>
</dbReference>
<organism evidence="1 2">
    <name type="scientific">Porphyromonas cangingivalis</name>
    <dbReference type="NCBI Taxonomy" id="36874"/>
    <lineage>
        <taxon>Bacteria</taxon>
        <taxon>Pseudomonadati</taxon>
        <taxon>Bacteroidota</taxon>
        <taxon>Bacteroidia</taxon>
        <taxon>Bacteroidales</taxon>
        <taxon>Porphyromonadaceae</taxon>
        <taxon>Porphyromonas</taxon>
    </lineage>
</organism>
<dbReference type="RefSeq" id="WP_025839183.1">
    <property type="nucleotide sequence ID" value="NZ_FUWL01000005.1"/>
</dbReference>
<gene>
    <name evidence="1" type="ORF">SAMN02745205_00779</name>
</gene>
<dbReference type="Proteomes" id="UP000189956">
    <property type="component" value="Unassembled WGS sequence"/>
</dbReference>
<reference evidence="1 2" key="1">
    <citation type="submission" date="2017-02" db="EMBL/GenBank/DDBJ databases">
        <authorList>
            <person name="Peterson S.W."/>
        </authorList>
    </citation>
    <scope>NUCLEOTIDE SEQUENCE [LARGE SCALE GENOMIC DNA]</scope>
    <source>
        <strain evidence="1 2">ATCC 700135</strain>
    </source>
</reference>
<proteinExistence type="predicted"/>
<protein>
    <submittedName>
        <fullName evidence="1">Uncharacterized protein</fullName>
    </submittedName>
</protein>
<dbReference type="AlphaFoldDB" id="A0A1T4KLH9"/>
<evidence type="ECO:0000313" key="1">
    <source>
        <dbReference type="EMBL" id="SJZ43254.1"/>
    </source>
</evidence>